<sequence>MELIGVEVQGFRRFKDSTSVRLLENSIALIGQNESGKTSFLDALEELNSEDEILDQNQTRRVDVTTRIEATFSLEDEDYEALKPVENSGNIKKCTFTKVENGFVTARLQPGLSHNLEPRKEVKSKLEEFFESPVFNRKTNSRISSNLKELSDKLGSNNDYLGDQTINFIQENSNRLEKILENLDSEEFDADLVKQVIESLEELATHERNSQPEQARKILLQRRPIFLSFSENDRDLKSKYDLSNAVPNPPSALSNLAELASLDLQELKEATESGTVHLANDLTDEASKELEGAFSKSWVRTDVVPLLDIDGTILHINVLTPDDQNRAPIHQRSDGLRWFVALVAFLNQKDAGENPVLLVDEAERHLSYDAQAELVEVLETQTVAQKVIYTTHSAGCLPSDLGRGIRPVIQKRGERSDIRNGFWVDEPGFKPIMVAMGLNPLAFTVARNSLIAEGPCETILLPTLIRQATEKSELKYQIAPGAANVGEKRITELLSEAGRSVILLDSDSGGRENRDDLVDAGANPQKIKTYCDFSDELLVLEDLVDLQKYVEAVNNELNEWQDPDAELNTDDFVEKNRVQVVEDWCQTKGVDAPSKVNVAQRLVKMASEGQRIIDPRKEVVLCRIDDWATSHFVTPSDSQ</sequence>
<dbReference type="SUPFAM" id="SSF52540">
    <property type="entry name" value="P-loop containing nucleoside triphosphate hydrolases"/>
    <property type="match status" value="1"/>
</dbReference>
<name>A0ABD5XFT1_9EURY</name>
<dbReference type="Proteomes" id="UP001596460">
    <property type="component" value="Unassembled WGS sequence"/>
</dbReference>
<dbReference type="RefSeq" id="WP_390242216.1">
    <property type="nucleotide sequence ID" value="NZ_JBHTAB010000001.1"/>
</dbReference>
<feature type="domain" description="Endonuclease GajA/Old nuclease/RecF-like AAA" evidence="1">
    <location>
        <begin position="1"/>
        <end position="395"/>
    </location>
</feature>
<comment type="caution">
    <text evidence="2">The sequence shown here is derived from an EMBL/GenBank/DDBJ whole genome shotgun (WGS) entry which is preliminary data.</text>
</comment>
<dbReference type="InterPro" id="IPR051396">
    <property type="entry name" value="Bact_Antivir_Def_Nuclease"/>
</dbReference>
<organism evidence="2 3">
    <name type="scientific">Haloferax chudinovii</name>
    <dbReference type="NCBI Taxonomy" id="1109010"/>
    <lineage>
        <taxon>Archaea</taxon>
        <taxon>Methanobacteriati</taxon>
        <taxon>Methanobacteriota</taxon>
        <taxon>Stenosarchaea group</taxon>
        <taxon>Halobacteria</taxon>
        <taxon>Halobacteriales</taxon>
        <taxon>Haloferacaceae</taxon>
        <taxon>Haloferax</taxon>
    </lineage>
</organism>
<dbReference type="AlphaFoldDB" id="A0ABD5XFT1"/>
<evidence type="ECO:0000313" key="3">
    <source>
        <dbReference type="Proteomes" id="UP001596460"/>
    </source>
</evidence>
<dbReference type="PANTHER" id="PTHR43581:SF3">
    <property type="entry name" value="AAA+ ATPASE DOMAIN-CONTAINING PROTEIN"/>
    <property type="match status" value="1"/>
</dbReference>
<dbReference type="Pfam" id="PF13175">
    <property type="entry name" value="AAA_15"/>
    <property type="match status" value="1"/>
</dbReference>
<dbReference type="InterPro" id="IPR027417">
    <property type="entry name" value="P-loop_NTPase"/>
</dbReference>
<gene>
    <name evidence="2" type="ORF">ACFQI8_00875</name>
</gene>
<dbReference type="InterPro" id="IPR041685">
    <property type="entry name" value="AAA_GajA/Old/RecF-like"/>
</dbReference>
<dbReference type="PANTHER" id="PTHR43581">
    <property type="entry name" value="ATP/GTP PHOSPHATASE"/>
    <property type="match status" value="1"/>
</dbReference>
<dbReference type="EMBL" id="JBHTAB010000001">
    <property type="protein sequence ID" value="MFC7127953.1"/>
    <property type="molecule type" value="Genomic_DNA"/>
</dbReference>
<evidence type="ECO:0000313" key="2">
    <source>
        <dbReference type="EMBL" id="MFC7127953.1"/>
    </source>
</evidence>
<proteinExistence type="predicted"/>
<evidence type="ECO:0000259" key="1">
    <source>
        <dbReference type="Pfam" id="PF13175"/>
    </source>
</evidence>
<protein>
    <submittedName>
        <fullName evidence="2">AAA family ATPase</fullName>
    </submittedName>
</protein>
<keyword evidence="3" id="KW-1185">Reference proteome</keyword>
<reference evidence="2 3" key="1">
    <citation type="journal article" date="2019" name="Int. J. Syst. Evol. Microbiol.">
        <title>The Global Catalogue of Microorganisms (GCM) 10K type strain sequencing project: providing services to taxonomists for standard genome sequencing and annotation.</title>
        <authorList>
            <consortium name="The Broad Institute Genomics Platform"/>
            <consortium name="The Broad Institute Genome Sequencing Center for Infectious Disease"/>
            <person name="Wu L."/>
            <person name="Ma J."/>
        </authorList>
    </citation>
    <scope>NUCLEOTIDE SEQUENCE [LARGE SCALE GENOMIC DNA]</scope>
    <source>
        <strain evidence="2 3">DSM 26526</strain>
    </source>
</reference>
<accession>A0ABD5XFT1</accession>
<dbReference type="Gene3D" id="3.40.50.300">
    <property type="entry name" value="P-loop containing nucleotide triphosphate hydrolases"/>
    <property type="match status" value="1"/>
</dbReference>